<dbReference type="InterPro" id="IPR023214">
    <property type="entry name" value="HAD_sf"/>
</dbReference>
<keyword evidence="3" id="KW-1185">Reference proteome</keyword>
<dbReference type="SUPFAM" id="SSF56784">
    <property type="entry name" value="HAD-like"/>
    <property type="match status" value="1"/>
</dbReference>
<dbReference type="PRINTS" id="PR00413">
    <property type="entry name" value="HADHALOGNASE"/>
</dbReference>
<reference evidence="2" key="1">
    <citation type="submission" date="2021-01" db="EMBL/GenBank/DDBJ databases">
        <title>Genome sequence of Phenylobacterium sp. 20VBR1 isolated from a valley glaceir, Ny-Alesund, Svalbard.</title>
        <authorList>
            <person name="Thomas F.A."/>
            <person name="Krishnan K.P."/>
            <person name="Sinha R.K."/>
        </authorList>
    </citation>
    <scope>NUCLEOTIDE SEQUENCE</scope>
    <source>
        <strain evidence="2">20VBR1</strain>
    </source>
</reference>
<keyword evidence="1" id="KW-0378">Hydrolase</keyword>
<dbReference type="InterPro" id="IPR036412">
    <property type="entry name" value="HAD-like_sf"/>
</dbReference>
<evidence type="ECO:0000313" key="2">
    <source>
        <dbReference type="EMBL" id="QQZ49134.1"/>
    </source>
</evidence>
<dbReference type="EMBL" id="JAGSGD010000001">
    <property type="protein sequence ID" value="MBR7620303.1"/>
    <property type="molecule type" value="Genomic_DNA"/>
</dbReference>
<dbReference type="Pfam" id="PF00702">
    <property type="entry name" value="Hydrolase"/>
    <property type="match status" value="1"/>
</dbReference>
<name>A0A941D4Z6_9CAUL</name>
<dbReference type="EMBL" id="CP068570">
    <property type="protein sequence ID" value="QQZ49134.1"/>
    <property type="molecule type" value="Genomic_DNA"/>
</dbReference>
<dbReference type="PANTHER" id="PTHR43611:SF3">
    <property type="entry name" value="FLAVIN MONONUCLEOTIDE HYDROLASE 1, CHLOROPLATIC"/>
    <property type="match status" value="1"/>
</dbReference>
<evidence type="ECO:0000313" key="1">
    <source>
        <dbReference type="EMBL" id="MBR7620303.1"/>
    </source>
</evidence>
<gene>
    <name evidence="1" type="ORF">JKL49_12990</name>
    <name evidence="2" type="ORF">JKL49_18555</name>
</gene>
<proteinExistence type="predicted"/>
<dbReference type="GO" id="GO:0016787">
    <property type="term" value="F:hydrolase activity"/>
    <property type="evidence" value="ECO:0007669"/>
    <property type="project" value="UniProtKB-KW"/>
</dbReference>
<reference evidence="1" key="2">
    <citation type="submission" date="2021-04" db="EMBL/GenBank/DDBJ databases">
        <title>Draft genome assembly of strain Phenylobacterium sp. 20VBR1 using MiniION and Illumina platforms.</title>
        <authorList>
            <person name="Thomas F.A."/>
            <person name="Krishnan K.P."/>
            <person name="Sinha R.K."/>
        </authorList>
    </citation>
    <scope>NUCLEOTIDE SEQUENCE</scope>
    <source>
        <strain evidence="1">20VBR1</strain>
    </source>
</reference>
<dbReference type="SFLD" id="SFLDS00003">
    <property type="entry name" value="Haloacid_Dehalogenase"/>
    <property type="match status" value="1"/>
</dbReference>
<organism evidence="1 3">
    <name type="scientific">Phenylobacterium glaciei</name>
    <dbReference type="NCBI Taxonomy" id="2803784"/>
    <lineage>
        <taxon>Bacteria</taxon>
        <taxon>Pseudomonadati</taxon>
        <taxon>Pseudomonadota</taxon>
        <taxon>Alphaproteobacteria</taxon>
        <taxon>Caulobacterales</taxon>
        <taxon>Caulobacteraceae</taxon>
        <taxon>Phenylobacterium</taxon>
    </lineage>
</organism>
<dbReference type="AlphaFoldDB" id="A0A941D4Z6"/>
<protein>
    <submittedName>
        <fullName evidence="1">HAD-IA family hydrolase</fullName>
    </submittedName>
</protein>
<dbReference type="Gene3D" id="3.40.50.1000">
    <property type="entry name" value="HAD superfamily/HAD-like"/>
    <property type="match status" value="1"/>
</dbReference>
<evidence type="ECO:0000313" key="3">
    <source>
        <dbReference type="Proteomes" id="UP000622580"/>
    </source>
</evidence>
<sequence>MAKKLRGVIFDADGVLQHAGPFATVDWVWSAQQHRDFVSGFYRAAAPEALADVGAFTTACERALAQAGWPHDAATYLERWAQENVIPDPAMLEDVRRLRAAGIACYLGSNQDAFWAAHVETTLGYGALLDGLFISCRLGVAKPQAAFFEAILAQIPFPREDLIFFDDKAANVEAALACGLEARLFTSRARYLQDLEELYGLES</sequence>
<accession>A0A941D4Z6</accession>
<dbReference type="Proteomes" id="UP000622580">
    <property type="component" value="Unassembled WGS sequence"/>
</dbReference>
<dbReference type="SFLD" id="SFLDG01129">
    <property type="entry name" value="C1.5:_HAD__Beta-PGM__Phosphata"/>
    <property type="match status" value="1"/>
</dbReference>
<dbReference type="PANTHER" id="PTHR43611">
    <property type="entry name" value="ALPHA-D-GLUCOSE 1-PHOSPHATE PHOSPHATASE"/>
    <property type="match status" value="1"/>
</dbReference>
<dbReference type="InterPro" id="IPR006439">
    <property type="entry name" value="HAD-SF_hydro_IA"/>
</dbReference>
<dbReference type="RefSeq" id="WP_215341018.1">
    <property type="nucleotide sequence ID" value="NZ_JAGSGD010000001.1"/>
</dbReference>
<dbReference type="NCBIfam" id="TIGR01509">
    <property type="entry name" value="HAD-SF-IA-v3"/>
    <property type="match status" value="1"/>
</dbReference>